<protein>
    <submittedName>
        <fullName evidence="4">Multicopy suppressor of ts gsp1</fullName>
    </submittedName>
</protein>
<accession>A0A9W6C0U5</accession>
<dbReference type="GO" id="GO:0031267">
    <property type="term" value="F:small GTPase binding"/>
    <property type="evidence" value="ECO:0007669"/>
    <property type="project" value="TreeGrafter"/>
</dbReference>
<reference evidence="4 5" key="1">
    <citation type="journal article" date="2023" name="Commun. Biol.">
        <title>Reorganization of the ancestral sex-determining regions during the evolution of trioecy in Pleodorina starrii.</title>
        <authorList>
            <person name="Takahashi K."/>
            <person name="Suzuki S."/>
            <person name="Kawai-Toyooka H."/>
            <person name="Yamamoto K."/>
            <person name="Hamaji T."/>
            <person name="Ootsuki R."/>
            <person name="Yamaguchi H."/>
            <person name="Kawachi M."/>
            <person name="Higashiyama T."/>
            <person name="Nozaki H."/>
        </authorList>
    </citation>
    <scope>NUCLEOTIDE SEQUENCE [LARGE SCALE GENOMIC DNA]</scope>
    <source>
        <strain evidence="4 5">NIES-4479</strain>
    </source>
</reference>
<dbReference type="GO" id="GO:0005085">
    <property type="term" value="F:guanyl-nucleotide exchange factor activity"/>
    <property type="evidence" value="ECO:0007669"/>
    <property type="project" value="TreeGrafter"/>
</dbReference>
<dbReference type="EMBL" id="BRXU01000041">
    <property type="protein sequence ID" value="GLC61056.1"/>
    <property type="molecule type" value="Genomic_DNA"/>
</dbReference>
<evidence type="ECO:0000256" key="3">
    <source>
        <dbReference type="ARBA" id="ARBA00022927"/>
    </source>
</evidence>
<proteinExistence type="inferred from homology"/>
<dbReference type="Pfam" id="PF04603">
    <property type="entry name" value="Mog1"/>
    <property type="match status" value="1"/>
</dbReference>
<evidence type="ECO:0000256" key="1">
    <source>
        <dbReference type="ARBA" id="ARBA00010307"/>
    </source>
</evidence>
<keyword evidence="3" id="KW-0653">Protein transport</keyword>
<dbReference type="GO" id="GO:0005634">
    <property type="term" value="C:nucleus"/>
    <property type="evidence" value="ECO:0007669"/>
    <property type="project" value="TreeGrafter"/>
</dbReference>
<dbReference type="InterPro" id="IPR007681">
    <property type="entry name" value="Mog1"/>
</dbReference>
<comment type="caution">
    <text evidence="4">The sequence shown here is derived from an EMBL/GenBank/DDBJ whole genome shotgun (WGS) entry which is preliminary data.</text>
</comment>
<evidence type="ECO:0000313" key="4">
    <source>
        <dbReference type="EMBL" id="GLC61056.1"/>
    </source>
</evidence>
<dbReference type="Proteomes" id="UP001165080">
    <property type="component" value="Unassembled WGS sequence"/>
</dbReference>
<evidence type="ECO:0000313" key="5">
    <source>
        <dbReference type="Proteomes" id="UP001165080"/>
    </source>
</evidence>
<comment type="similarity">
    <text evidence="1">Belongs to the MOG1 family.</text>
</comment>
<keyword evidence="5" id="KW-1185">Reference proteome</keyword>
<organism evidence="4 5">
    <name type="scientific">Pleodorina starrii</name>
    <dbReference type="NCBI Taxonomy" id="330485"/>
    <lineage>
        <taxon>Eukaryota</taxon>
        <taxon>Viridiplantae</taxon>
        <taxon>Chlorophyta</taxon>
        <taxon>core chlorophytes</taxon>
        <taxon>Chlorophyceae</taxon>
        <taxon>CS clade</taxon>
        <taxon>Chlamydomonadales</taxon>
        <taxon>Volvocaceae</taxon>
        <taxon>Pleodorina</taxon>
    </lineage>
</organism>
<dbReference type="AlphaFoldDB" id="A0A9W6C0U5"/>
<evidence type="ECO:0000256" key="2">
    <source>
        <dbReference type="ARBA" id="ARBA00022448"/>
    </source>
</evidence>
<dbReference type="SUPFAM" id="SSF55724">
    <property type="entry name" value="Mog1p/PsbP-like"/>
    <property type="match status" value="1"/>
</dbReference>
<dbReference type="PANTHER" id="PTHR15837:SF0">
    <property type="entry name" value="RAN GUANINE NUCLEOTIDE RELEASE FACTOR"/>
    <property type="match status" value="1"/>
</dbReference>
<name>A0A9W6C0U5_9CHLO</name>
<gene>
    <name evidence="4" type="primary">PLESTBF000860</name>
    <name evidence="4" type="ORF">PLESTB_001711300</name>
</gene>
<keyword evidence="2" id="KW-0813">Transport</keyword>
<dbReference type="Gene3D" id="3.40.1000.10">
    <property type="entry name" value="Mog1/PsbP, alpha/beta/alpha sandwich"/>
    <property type="match status" value="1"/>
</dbReference>
<dbReference type="PANTHER" id="PTHR15837">
    <property type="entry name" value="RAN GUANINE NUCLEOTIDE RELEASE FACTOR"/>
    <property type="match status" value="1"/>
</dbReference>
<sequence length="185" mass="19595">MTVSDPAACVQRELWGGAVTCTVPARLLDVSDMRPVPDHQEVYADAEADQALIFEIVEHDAAVPDEECGRHIFQDAATGNEAASASLESVTSLGPQDAPHVQAGAYKCLVRGRQTVRRGRVPTDTDVLLAVLRLPQVQSDLVISLSTPVSTAEAAAARTEAPGIMAQALGTLRVVDWDLFGGGEH</sequence>
<dbReference type="InterPro" id="IPR016123">
    <property type="entry name" value="Mog1/PsbP_a/b/a-sand"/>
</dbReference>
<dbReference type="GO" id="GO:0006606">
    <property type="term" value="P:protein import into nucleus"/>
    <property type="evidence" value="ECO:0007669"/>
    <property type="project" value="TreeGrafter"/>
</dbReference>